<reference evidence="2 3" key="1">
    <citation type="journal article" date="2015" name="Parasitol. Res.">
        <title>Viruses in close associations with free-living amoebae.</title>
        <authorList>
            <person name="Scheid P."/>
        </authorList>
    </citation>
    <scope>NUCLEOTIDE SEQUENCE [LARGE SCALE GENOMIC DNA]</scope>
    <source>
        <strain evidence="2">KlaHel</strain>
    </source>
</reference>
<sequence>MASETYRGIMLPSNSIHALPVPQPFGAPQGRREPGTRCAVGYHYDVHRRCVPDASTCRDNGDGTTTCCTTTVNVPPENGRGDAVQRAHALPVAPTVGASWGVLGATAPNHPQCARPGWVYDMRMADCVPPGSVRCYGEPASGQQCCAPTAGNRFRCCDQTLGGVPRCSDLPMGGGGGGDDPGTGQDGGGGSGDGGDPDPKAPGGYGARPMFGSPAVFGATAPSAVGAGPGFNCRPTYSTASGSLTLTCEPQRGSRGEMPGYPQPDSVAFCNQPTYMGGHPLPPVRTALSIQSLTIN</sequence>
<evidence type="ECO:0000256" key="1">
    <source>
        <dbReference type="SAM" id="MobiDB-lite"/>
    </source>
</evidence>
<feature type="region of interest" description="Disordered" evidence="1">
    <location>
        <begin position="168"/>
        <end position="208"/>
    </location>
</feature>
<organism evidence="2 3">
    <name type="scientific">Pandoravirus inopinatum</name>
    <dbReference type="NCBI Taxonomy" id="1605721"/>
    <lineage>
        <taxon>Viruses</taxon>
        <taxon>Pandoravirus</taxon>
    </lineage>
</organism>
<dbReference type="KEGG" id="vg:23461875"/>
<dbReference type="RefSeq" id="YP_009119193.1">
    <property type="nucleotide sequence ID" value="NC_026440.1"/>
</dbReference>
<proteinExistence type="predicted"/>
<name>A0A0B5IW92_9VIRU</name>
<evidence type="ECO:0000313" key="2">
    <source>
        <dbReference type="EMBL" id="AJF96958.1"/>
    </source>
</evidence>
<dbReference type="GeneID" id="23461875"/>
<dbReference type="Proteomes" id="UP000202511">
    <property type="component" value="Segment"/>
</dbReference>
<feature type="compositionally biased region" description="Gly residues" evidence="1">
    <location>
        <begin position="172"/>
        <end position="194"/>
    </location>
</feature>
<evidence type="ECO:0000313" key="3">
    <source>
        <dbReference type="Proteomes" id="UP000202511"/>
    </source>
</evidence>
<accession>A0A0B5IW92</accession>
<protein>
    <submittedName>
        <fullName evidence="2">Uncharacterized protein</fullName>
    </submittedName>
</protein>
<dbReference type="EMBL" id="KP136319">
    <property type="protein sequence ID" value="AJF96958.1"/>
    <property type="molecule type" value="Genomic_DNA"/>
</dbReference>